<keyword evidence="1" id="KW-1133">Transmembrane helix</keyword>
<dbReference type="EMBL" id="FNIX01000008">
    <property type="protein sequence ID" value="SDP42719.1"/>
    <property type="molecule type" value="Genomic_DNA"/>
</dbReference>
<name>A0A1H0SME0_9PSEU</name>
<keyword evidence="3" id="KW-1185">Reference proteome</keyword>
<evidence type="ECO:0000313" key="2">
    <source>
        <dbReference type="EMBL" id="SDP42719.1"/>
    </source>
</evidence>
<reference evidence="3" key="1">
    <citation type="submission" date="2016-10" db="EMBL/GenBank/DDBJ databases">
        <authorList>
            <person name="Varghese N."/>
            <person name="Submissions S."/>
        </authorList>
    </citation>
    <scope>NUCLEOTIDE SEQUENCE [LARGE SCALE GENOMIC DNA]</scope>
    <source>
        <strain evidence="3">CGMCC 4.6609</strain>
    </source>
</reference>
<dbReference type="AlphaFoldDB" id="A0A1H0SME0"/>
<evidence type="ECO:0000256" key="1">
    <source>
        <dbReference type="SAM" id="Phobius"/>
    </source>
</evidence>
<sequence length="48" mass="5883">MWFFAAMVLLVEKQNRRKAKKAWRFLGWFLFWIIFALAIWAELNGAHR</sequence>
<organism evidence="2 3">
    <name type="scientific">Lentzea jiangxiensis</name>
    <dbReference type="NCBI Taxonomy" id="641025"/>
    <lineage>
        <taxon>Bacteria</taxon>
        <taxon>Bacillati</taxon>
        <taxon>Actinomycetota</taxon>
        <taxon>Actinomycetes</taxon>
        <taxon>Pseudonocardiales</taxon>
        <taxon>Pseudonocardiaceae</taxon>
        <taxon>Lentzea</taxon>
    </lineage>
</organism>
<protein>
    <submittedName>
        <fullName evidence="2">Uncharacterized protein</fullName>
    </submittedName>
</protein>
<dbReference type="Proteomes" id="UP000199691">
    <property type="component" value="Unassembled WGS sequence"/>
</dbReference>
<keyword evidence="1" id="KW-0812">Transmembrane</keyword>
<keyword evidence="1" id="KW-0472">Membrane</keyword>
<feature type="transmembrane region" description="Helical" evidence="1">
    <location>
        <begin position="22"/>
        <end position="41"/>
    </location>
</feature>
<accession>A0A1H0SME0</accession>
<gene>
    <name evidence="2" type="ORF">SAMN05421507_108146</name>
</gene>
<proteinExistence type="predicted"/>
<evidence type="ECO:0000313" key="3">
    <source>
        <dbReference type="Proteomes" id="UP000199691"/>
    </source>
</evidence>